<evidence type="ECO:0000259" key="1">
    <source>
        <dbReference type="Pfam" id="PF03819"/>
    </source>
</evidence>
<dbReference type="InterPro" id="IPR047046">
    <property type="entry name" value="YpjD/YvdC"/>
</dbReference>
<dbReference type="SUPFAM" id="SSF101386">
    <property type="entry name" value="all-alpha NTP pyrophosphatases"/>
    <property type="match status" value="1"/>
</dbReference>
<dbReference type="Proteomes" id="UP000640299">
    <property type="component" value="Chromosome"/>
</dbReference>
<dbReference type="Gene3D" id="1.10.287.1080">
    <property type="entry name" value="MazG-like"/>
    <property type="match status" value="1"/>
</dbReference>
<dbReference type="EMBL" id="CP069389">
    <property type="protein sequence ID" value="QRN90665.1"/>
    <property type="molecule type" value="Genomic_DNA"/>
</dbReference>
<dbReference type="PANTHER" id="PTHR42692:SF2">
    <property type="entry name" value="IG HYPOTHETICAL 16995"/>
    <property type="match status" value="1"/>
</dbReference>
<gene>
    <name evidence="2" type="ORF">JRU67_11475</name>
</gene>
<feature type="domain" description="NTP pyrophosphohydrolase MazG-like" evidence="1">
    <location>
        <begin position="28"/>
        <end position="102"/>
    </location>
</feature>
<dbReference type="CDD" id="cd11523">
    <property type="entry name" value="NTP-PPase"/>
    <property type="match status" value="1"/>
</dbReference>
<reference evidence="2" key="1">
    <citation type="submission" date="2021-02" db="EMBL/GenBank/DDBJ databases">
        <title>cfr and optrA-positive Staphylococcus spp.</title>
        <authorList>
            <person name="Chen L."/>
        </authorList>
    </citation>
    <scope>NUCLEOTIDE SEQUENCE</scope>
    <source>
        <strain evidence="2">GDQ20D70P</strain>
    </source>
</reference>
<dbReference type="RefSeq" id="WP_198471388.1">
    <property type="nucleotide sequence ID" value="NZ_CP065960.1"/>
</dbReference>
<sequence>MKISEFQQWTHEFYQQRNWYELDIFKRLAFLTEEIGEVARAVRAIEIGRDRPDETELNEKQKLNDLKEELGDVFANLTIIIDKYDLNIEDILNEHRTKLDARFIGNEIKK</sequence>
<dbReference type="PANTHER" id="PTHR42692">
    <property type="entry name" value="NUCLEOTIDE PYROPHOSPHOHYDROLASE"/>
    <property type="match status" value="1"/>
</dbReference>
<name>A0AB37HIM8_MAMSC</name>
<dbReference type="InterPro" id="IPR004518">
    <property type="entry name" value="MazG-like_dom"/>
</dbReference>
<evidence type="ECO:0000313" key="3">
    <source>
        <dbReference type="Proteomes" id="UP000640299"/>
    </source>
</evidence>
<dbReference type="InterPro" id="IPR011411">
    <property type="entry name" value="MazG-related_YvdC"/>
</dbReference>
<dbReference type="Pfam" id="PF03819">
    <property type="entry name" value="MazG"/>
    <property type="match status" value="1"/>
</dbReference>
<proteinExistence type="predicted"/>
<evidence type="ECO:0000313" key="2">
    <source>
        <dbReference type="EMBL" id="QRN90665.1"/>
    </source>
</evidence>
<protein>
    <submittedName>
        <fullName evidence="2">MazG-like family protein</fullName>
    </submittedName>
</protein>
<accession>A0AB37HIM8</accession>
<dbReference type="AlphaFoldDB" id="A0AB37HIM8"/>
<dbReference type="PIRSF" id="PIRSF036521">
    <property type="entry name" value="UCP036521_pph"/>
    <property type="match status" value="1"/>
</dbReference>
<organism evidence="2 3">
    <name type="scientific">Mammaliicoccus sciuri</name>
    <name type="common">Staphylococcus sciuri</name>
    <dbReference type="NCBI Taxonomy" id="1296"/>
    <lineage>
        <taxon>Bacteria</taxon>
        <taxon>Bacillati</taxon>
        <taxon>Bacillota</taxon>
        <taxon>Bacilli</taxon>
        <taxon>Bacillales</taxon>
        <taxon>Staphylococcaceae</taxon>
        <taxon>Mammaliicoccus</taxon>
    </lineage>
</organism>